<dbReference type="EMBL" id="DVNJ01000001">
    <property type="protein sequence ID" value="HIU62208.1"/>
    <property type="molecule type" value="Genomic_DNA"/>
</dbReference>
<dbReference type="Proteomes" id="UP000824145">
    <property type="component" value="Unassembled WGS sequence"/>
</dbReference>
<comment type="caution">
    <text evidence="1">The sequence shown here is derived from an EMBL/GenBank/DDBJ whole genome shotgun (WGS) entry which is preliminary data.</text>
</comment>
<dbReference type="AlphaFoldDB" id="A0A9D1MLC9"/>
<evidence type="ECO:0000313" key="1">
    <source>
        <dbReference type="EMBL" id="HIU62208.1"/>
    </source>
</evidence>
<reference evidence="1" key="1">
    <citation type="submission" date="2020-10" db="EMBL/GenBank/DDBJ databases">
        <authorList>
            <person name="Gilroy R."/>
        </authorList>
    </citation>
    <scope>NUCLEOTIDE SEQUENCE</scope>
    <source>
        <strain evidence="1">9366</strain>
    </source>
</reference>
<reference evidence="1" key="2">
    <citation type="journal article" date="2021" name="PeerJ">
        <title>Extensive microbial diversity within the chicken gut microbiome revealed by metagenomics and culture.</title>
        <authorList>
            <person name="Gilroy R."/>
            <person name="Ravi A."/>
            <person name="Getino M."/>
            <person name="Pursley I."/>
            <person name="Horton D.L."/>
            <person name="Alikhan N.F."/>
            <person name="Baker D."/>
            <person name="Gharbi K."/>
            <person name="Hall N."/>
            <person name="Watson M."/>
            <person name="Adriaenssens E.M."/>
            <person name="Foster-Nyarko E."/>
            <person name="Jarju S."/>
            <person name="Secka A."/>
            <person name="Antonio M."/>
            <person name="Oren A."/>
            <person name="Chaudhuri R.R."/>
            <person name="La Ragione R."/>
            <person name="Hildebrand F."/>
            <person name="Pallen M.J."/>
        </authorList>
    </citation>
    <scope>NUCLEOTIDE SEQUENCE</scope>
    <source>
        <strain evidence="1">9366</strain>
    </source>
</reference>
<name>A0A9D1MLC9_9FIRM</name>
<gene>
    <name evidence="1" type="ORF">IAB07_00375</name>
</gene>
<accession>A0A9D1MLC9</accession>
<organism evidence="1 2">
    <name type="scientific">Candidatus Caccalectryoclostridium excrementigallinarum</name>
    <dbReference type="NCBI Taxonomy" id="2840710"/>
    <lineage>
        <taxon>Bacteria</taxon>
        <taxon>Bacillati</taxon>
        <taxon>Bacillota</taxon>
        <taxon>Clostridia</taxon>
        <taxon>Christensenellales</taxon>
        <taxon>Christensenellaceae</taxon>
        <taxon>Christensenellaceae incertae sedis</taxon>
        <taxon>Candidatus Caccalectryoclostridium</taxon>
    </lineage>
</organism>
<evidence type="ECO:0000313" key="2">
    <source>
        <dbReference type="Proteomes" id="UP000824145"/>
    </source>
</evidence>
<protein>
    <submittedName>
        <fullName evidence="1">Uncharacterized protein</fullName>
    </submittedName>
</protein>
<sequence length="212" mass="22657">MSFCNNCRSDKIPGAIRGNASSGLCEKTCIQVDKIFDACMSRSQTESVELTLDNVTPASGLTEPYTFISARSQGAAASVTDLTITDLPDIPGCSRVQCNIVIPVQVAFTDADGKQGSATSSVVVTKDVVLRTPQPSLMPYKVEAAASVVSTVGTYDAGNDTFTVTACITVILKVIMPVQLLVPSYGYCYIPPCREYNTQECEGVFELPLYPQ</sequence>
<proteinExistence type="predicted"/>